<protein>
    <submittedName>
        <fullName evidence="2">Uncharacterized protein</fullName>
    </submittedName>
</protein>
<sequence length="76" mass="8837">MSDYLEMNLEQLQKEHAELLAFNEKLDRERNKYRKDALKYAKKVQMIESLFVVPSDDHELTLKAIKTIVEQVGGGV</sequence>
<comment type="caution">
    <text evidence="2">The sequence shown here is derived from an EMBL/GenBank/DDBJ whole genome shotgun (WGS) entry which is preliminary data.</text>
</comment>
<keyword evidence="1" id="KW-0175">Coiled coil</keyword>
<dbReference type="AlphaFoldDB" id="A0A498D8J1"/>
<feature type="coiled-coil region" evidence="1">
    <location>
        <begin position="9"/>
        <end position="43"/>
    </location>
</feature>
<dbReference type="EMBL" id="RCHD01000038">
    <property type="protein sequence ID" value="RLL32502.1"/>
    <property type="molecule type" value="Genomic_DNA"/>
</dbReference>
<gene>
    <name evidence="2" type="ORF">D9K80_13855</name>
</gene>
<evidence type="ECO:0000256" key="1">
    <source>
        <dbReference type="SAM" id="Coils"/>
    </source>
</evidence>
<proteinExistence type="predicted"/>
<accession>A0A498D8J1</accession>
<dbReference type="Proteomes" id="UP000267166">
    <property type="component" value="Unassembled WGS sequence"/>
</dbReference>
<evidence type="ECO:0000313" key="2">
    <source>
        <dbReference type="EMBL" id="RLL32502.1"/>
    </source>
</evidence>
<organism evidence="2 3">
    <name type="scientific">Acinetobacter cumulans</name>
    <dbReference type="NCBI Taxonomy" id="2136182"/>
    <lineage>
        <taxon>Bacteria</taxon>
        <taxon>Pseudomonadati</taxon>
        <taxon>Pseudomonadota</taxon>
        <taxon>Gammaproteobacteria</taxon>
        <taxon>Moraxellales</taxon>
        <taxon>Moraxellaceae</taxon>
        <taxon>Acinetobacter</taxon>
    </lineage>
</organism>
<evidence type="ECO:0000313" key="3">
    <source>
        <dbReference type="Proteomes" id="UP000267166"/>
    </source>
</evidence>
<name>A0A498D8J1_9GAMM</name>
<dbReference type="RefSeq" id="WP_121594748.1">
    <property type="nucleotide sequence ID" value="NZ_RCHD01000038.1"/>
</dbReference>
<reference evidence="2 3" key="1">
    <citation type="submission" date="2018-09" db="EMBL/GenBank/DDBJ databases">
        <title>The draft genome of Acinetobacter sp. strains.</title>
        <authorList>
            <person name="Qin J."/>
            <person name="Feng Y."/>
            <person name="Zong Z."/>
        </authorList>
    </citation>
    <scope>NUCLEOTIDE SEQUENCE [LARGE SCALE GENOMIC DNA]</scope>
    <source>
        <strain evidence="2 3">WCHAc060003</strain>
    </source>
</reference>